<protein>
    <submittedName>
        <fullName evidence="1">Uncharacterized protein</fullName>
    </submittedName>
</protein>
<dbReference type="EMBL" id="CP049074">
    <property type="protein sequence ID" value="QKR00836.1"/>
    <property type="molecule type" value="Genomic_DNA"/>
</dbReference>
<evidence type="ECO:0000313" key="1">
    <source>
        <dbReference type="EMBL" id="QKR00836.1"/>
    </source>
</evidence>
<gene>
    <name evidence="1" type="ORF">GWK48_10980</name>
</gene>
<dbReference type="RefSeq" id="WP_174632232.1">
    <property type="nucleotide sequence ID" value="NZ_CP049074.1"/>
</dbReference>
<accession>A0A6N0NVI9</accession>
<reference evidence="1 2" key="1">
    <citation type="submission" date="2020-02" db="EMBL/GenBank/DDBJ databases">
        <title>Comparative genome analysis reveals the metabolism and evolution of the thermophilic archaeal genus Metallosphaera.</title>
        <authorList>
            <person name="Jiang C."/>
        </authorList>
    </citation>
    <scope>NUCLEOTIDE SEQUENCE [LARGE SCALE GENOMIC DNA]</scope>
    <source>
        <strain evidence="1 2">Ric-A</strain>
    </source>
</reference>
<dbReference type="OrthoDB" id="39029at2157"/>
<dbReference type="Proteomes" id="UP000509301">
    <property type="component" value="Chromosome"/>
</dbReference>
<name>A0A6N0NVI9_9CREN</name>
<evidence type="ECO:0000313" key="2">
    <source>
        <dbReference type="Proteomes" id="UP000509301"/>
    </source>
</evidence>
<sequence>MITFERFRITSLINCLKKEYPEEVAHALAFIITAQRGEDISGFEPTNDGVHYVDYIRNFDHSSRDQCVNVNADPTFIENTARSTARKLWYKLAGDKVDFNRDEEDLIKILEKYK</sequence>
<dbReference type="GeneID" id="55642473"/>
<dbReference type="KEGG" id="mten:GWK48_10980"/>
<keyword evidence="2" id="KW-1185">Reference proteome</keyword>
<proteinExistence type="predicted"/>
<organism evidence="1 2">
    <name type="scientific">Metallosphaera tengchongensis</name>
    <dbReference type="NCBI Taxonomy" id="1532350"/>
    <lineage>
        <taxon>Archaea</taxon>
        <taxon>Thermoproteota</taxon>
        <taxon>Thermoprotei</taxon>
        <taxon>Sulfolobales</taxon>
        <taxon>Sulfolobaceae</taxon>
        <taxon>Metallosphaera</taxon>
    </lineage>
</organism>
<dbReference type="AlphaFoldDB" id="A0A6N0NVI9"/>